<evidence type="ECO:0000313" key="2">
    <source>
        <dbReference type="Proteomes" id="UP001060085"/>
    </source>
</evidence>
<proteinExistence type="predicted"/>
<protein>
    <submittedName>
        <fullName evidence="1">Uncharacterized protein</fullName>
    </submittedName>
</protein>
<evidence type="ECO:0000313" key="1">
    <source>
        <dbReference type="EMBL" id="KAI5683578.1"/>
    </source>
</evidence>
<keyword evidence="2" id="KW-1185">Reference proteome</keyword>
<name>A0ACC0CFN8_CATRO</name>
<dbReference type="EMBL" id="CM044701">
    <property type="protein sequence ID" value="KAI5683578.1"/>
    <property type="molecule type" value="Genomic_DNA"/>
</dbReference>
<sequence>MSSSLERKKGKTVIMLRSCSQCGSNGHNSRTCGESSSAAGNGAGDGEFMLFGVRVKVDPMRKSVSMNDLSQYELPSNVNQNGVDNSKNSNDSDKVVADDVVTAGAGYVSADDAVQHQSTGGRERKRGIPWTEEEHKLFLLGLQKVGKGDWRGISRNFVKTRTPTQVASHAQKYYLRKNNLNRRRRRSSLFDITTDSVPGGLPMDDVKNHQDKSVPKVLQHSQVPHAEKPNMNGYTIAPFPLAVGPILLPVQVHNPMENKAFHWGDHQLQNGPGMLLRTVPFIPVANSSSAIRDLNLNQRVEGEPSSPLSLKLSLSSSDNSQSSSTRHSTGFQAMAATSFSKGGDSIISVA</sequence>
<comment type="caution">
    <text evidence="1">The sequence shown here is derived from an EMBL/GenBank/DDBJ whole genome shotgun (WGS) entry which is preliminary data.</text>
</comment>
<reference evidence="2" key="1">
    <citation type="journal article" date="2023" name="Nat. Plants">
        <title>Single-cell RNA sequencing provides a high-resolution roadmap for understanding the multicellular compartmentation of specialized metabolism.</title>
        <authorList>
            <person name="Sun S."/>
            <person name="Shen X."/>
            <person name="Li Y."/>
            <person name="Li Y."/>
            <person name="Wang S."/>
            <person name="Li R."/>
            <person name="Zhang H."/>
            <person name="Shen G."/>
            <person name="Guo B."/>
            <person name="Wei J."/>
            <person name="Xu J."/>
            <person name="St-Pierre B."/>
            <person name="Chen S."/>
            <person name="Sun C."/>
        </authorList>
    </citation>
    <scope>NUCLEOTIDE SEQUENCE [LARGE SCALE GENOMIC DNA]</scope>
</reference>
<accession>A0ACC0CFN8</accession>
<dbReference type="Proteomes" id="UP001060085">
    <property type="component" value="Linkage Group LG01"/>
</dbReference>
<organism evidence="1 2">
    <name type="scientific">Catharanthus roseus</name>
    <name type="common">Madagascar periwinkle</name>
    <name type="synonym">Vinca rosea</name>
    <dbReference type="NCBI Taxonomy" id="4058"/>
    <lineage>
        <taxon>Eukaryota</taxon>
        <taxon>Viridiplantae</taxon>
        <taxon>Streptophyta</taxon>
        <taxon>Embryophyta</taxon>
        <taxon>Tracheophyta</taxon>
        <taxon>Spermatophyta</taxon>
        <taxon>Magnoliopsida</taxon>
        <taxon>eudicotyledons</taxon>
        <taxon>Gunneridae</taxon>
        <taxon>Pentapetalae</taxon>
        <taxon>asterids</taxon>
        <taxon>lamiids</taxon>
        <taxon>Gentianales</taxon>
        <taxon>Apocynaceae</taxon>
        <taxon>Rauvolfioideae</taxon>
        <taxon>Vinceae</taxon>
        <taxon>Catharanthinae</taxon>
        <taxon>Catharanthus</taxon>
    </lineage>
</organism>
<gene>
    <name evidence="1" type="ORF">M9H77_04806</name>
</gene>